<feature type="region of interest" description="Disordered" evidence="1">
    <location>
        <begin position="1"/>
        <end position="58"/>
    </location>
</feature>
<protein>
    <submittedName>
        <fullName evidence="3">Uncharacterized protein</fullName>
    </submittedName>
</protein>
<evidence type="ECO:0000256" key="1">
    <source>
        <dbReference type="SAM" id="MobiDB-lite"/>
    </source>
</evidence>
<dbReference type="RefSeq" id="WP_376988757.1">
    <property type="nucleotide sequence ID" value="NZ_JBHSLR010000009.1"/>
</dbReference>
<proteinExistence type="predicted"/>
<sequence>MSSMNNERRDAVEDVQSETIREELHSETAHTTQSTVVSSGKENHVNETPQAPQKAKVRRRMPTIKLRTVTSMLAVLGVGAALGVGVLNAPEVKQQAKSIQLVAPQGGTQAMACTDGLHPAISGGTSIGNVDQQIAGWAGMMYQPNIDGDPIPALTWKSFGGESLGFTKNLLAQAQIPVNTLGVRALNGSVLVERTSEEIGDLMGSSMHRANAGDLRGLASNPCQWAQNSAWLVGSNTQIGTSNRLAIANPGTHPIQVNVEAYTSVGRAELGANKYINVAPGSTKSLALDGIVPADPRIALRLSTDSGKFVASLQSLQLEGYKPKGVDFIKSGNSGRTVFINGLYLPPGKSGPDVVADTRLSQQSDLVDPHVKGSIRVVNAEKSVRTVKIKTVGAHGEINTLPGGESVTIAPEATLDLTLDGMKAGDHSLIVEADGEISAGARVAYVADSGETDVSWLAPQRPFNNGGAAVGFASGRLIITADSATTVTWTAYKEDGVRISSADVEVSGVTPVGLPDGTAYVTLSSSDPVYASVAASIDINGAKGIDWIPITSNTFDSSSVRVRVQN</sequence>
<evidence type="ECO:0000313" key="4">
    <source>
        <dbReference type="Proteomes" id="UP000293036"/>
    </source>
</evidence>
<keyword evidence="4" id="KW-1185">Reference proteome</keyword>
<accession>A0A4Q9V1Y9</accession>
<dbReference type="EMBL" id="SJDT01000001">
    <property type="protein sequence ID" value="TBW23626.1"/>
    <property type="molecule type" value="Genomic_DNA"/>
</dbReference>
<organism evidence="3 4">
    <name type="scientific">Arcanobacterium bovis</name>
    <dbReference type="NCBI Taxonomy" id="2529275"/>
    <lineage>
        <taxon>Bacteria</taxon>
        <taxon>Bacillati</taxon>
        <taxon>Actinomycetota</taxon>
        <taxon>Actinomycetes</taxon>
        <taxon>Actinomycetales</taxon>
        <taxon>Actinomycetaceae</taxon>
        <taxon>Arcanobacterium</taxon>
    </lineage>
</organism>
<feature type="compositionally biased region" description="Polar residues" evidence="1">
    <location>
        <begin position="29"/>
        <end position="51"/>
    </location>
</feature>
<reference evidence="3 4" key="1">
    <citation type="submission" date="2019-02" db="EMBL/GenBank/DDBJ databases">
        <title>Arcanobacterium bovis sp. nov., isolated from the milk of a cow with mastitis.</title>
        <authorList>
            <person name="Sammra O."/>
            <person name="Foster G."/>
            <person name="Hassan A."/>
            <person name="Alssahen M."/>
            <person name="Laemmler C."/>
            <person name="Borowiak M."/>
            <person name="Malorny B."/>
            <person name="Abdulmawjood A."/>
        </authorList>
    </citation>
    <scope>NUCLEOTIDE SEQUENCE [LARGE SCALE GENOMIC DNA]</scope>
    <source>
        <strain evidence="3 4">C605018/01/1</strain>
    </source>
</reference>
<dbReference type="Pfam" id="PF18986">
    <property type="entry name" value="DUF5719"/>
    <property type="match status" value="1"/>
</dbReference>
<evidence type="ECO:0000256" key="2">
    <source>
        <dbReference type="SAM" id="Phobius"/>
    </source>
</evidence>
<dbReference type="Proteomes" id="UP000293036">
    <property type="component" value="Unassembled WGS sequence"/>
</dbReference>
<feature type="transmembrane region" description="Helical" evidence="2">
    <location>
        <begin position="66"/>
        <end position="87"/>
    </location>
</feature>
<dbReference type="InterPro" id="IPR043777">
    <property type="entry name" value="DUF5719"/>
</dbReference>
<keyword evidence="2" id="KW-0472">Membrane</keyword>
<dbReference type="AlphaFoldDB" id="A0A4Q9V1Y9"/>
<name>A0A4Q9V1Y9_9ACTO</name>
<gene>
    <name evidence="3" type="ORF">EZJ44_00330</name>
</gene>
<keyword evidence="2" id="KW-1133">Transmembrane helix</keyword>
<comment type="caution">
    <text evidence="3">The sequence shown here is derived from an EMBL/GenBank/DDBJ whole genome shotgun (WGS) entry which is preliminary data.</text>
</comment>
<feature type="compositionally biased region" description="Basic and acidic residues" evidence="1">
    <location>
        <begin position="1"/>
        <end position="12"/>
    </location>
</feature>
<keyword evidence="2" id="KW-0812">Transmembrane</keyword>
<feature type="compositionally biased region" description="Basic and acidic residues" evidence="1">
    <location>
        <begin position="19"/>
        <end position="28"/>
    </location>
</feature>
<evidence type="ECO:0000313" key="3">
    <source>
        <dbReference type="EMBL" id="TBW23626.1"/>
    </source>
</evidence>